<dbReference type="GeneID" id="30157405"/>
<keyword evidence="2" id="KW-1185">Reference proteome</keyword>
<dbReference type="Proteomes" id="UP000094065">
    <property type="component" value="Unassembled WGS sequence"/>
</dbReference>
<dbReference type="EMBL" id="AWGJ01000009">
    <property type="protein sequence ID" value="ODN76177.1"/>
    <property type="molecule type" value="Genomic_DNA"/>
</dbReference>
<dbReference type="RefSeq" id="XP_018991708.1">
    <property type="nucleotide sequence ID" value="XM_019140557.1"/>
</dbReference>
<organism evidence="1 2">
    <name type="scientific">Cryptococcus amylolentus CBS 6039</name>
    <dbReference type="NCBI Taxonomy" id="1295533"/>
    <lineage>
        <taxon>Eukaryota</taxon>
        <taxon>Fungi</taxon>
        <taxon>Dikarya</taxon>
        <taxon>Basidiomycota</taxon>
        <taxon>Agaricomycotina</taxon>
        <taxon>Tremellomycetes</taxon>
        <taxon>Tremellales</taxon>
        <taxon>Cryptococcaceae</taxon>
        <taxon>Cryptococcus</taxon>
    </lineage>
</organism>
<dbReference type="AlphaFoldDB" id="A0A1E3HIJ5"/>
<proteinExistence type="predicted"/>
<evidence type="ECO:0000313" key="1">
    <source>
        <dbReference type="EMBL" id="ODN76177.1"/>
    </source>
</evidence>
<accession>A0A1E3HIJ5</accession>
<gene>
    <name evidence="1" type="ORF">L202_06096</name>
</gene>
<name>A0A1E3HIJ5_9TREE</name>
<protein>
    <submittedName>
        <fullName evidence="1">Uncharacterized protein</fullName>
    </submittedName>
</protein>
<evidence type="ECO:0000313" key="2">
    <source>
        <dbReference type="Proteomes" id="UP000094065"/>
    </source>
</evidence>
<comment type="caution">
    <text evidence="1">The sequence shown here is derived from an EMBL/GenBank/DDBJ whole genome shotgun (WGS) entry which is preliminary data.</text>
</comment>
<sequence>MDRRPLIRHGWGRAERRIMDFLDEQEGKDKRGIGQRQTTDLLPRCSRPSLPKLSDFSSFFCRASDHMVGPSNAIRQSSWTCDGSMYFAPFLINAKTSYRPGCPWGTARRRCRPLTI</sequence>
<reference evidence="1 2" key="1">
    <citation type="submission" date="2016-06" db="EMBL/GenBank/DDBJ databases">
        <title>Evolution of pathogenesis and genome organization in the Tremellales.</title>
        <authorList>
            <person name="Cuomo C."/>
            <person name="Litvintseva A."/>
            <person name="Heitman J."/>
            <person name="Chen Y."/>
            <person name="Sun S."/>
            <person name="Springer D."/>
            <person name="Dromer F."/>
            <person name="Young S."/>
            <person name="Zeng Q."/>
            <person name="Chapman S."/>
            <person name="Gujja S."/>
            <person name="Saif S."/>
            <person name="Birren B."/>
        </authorList>
    </citation>
    <scope>NUCLEOTIDE SEQUENCE [LARGE SCALE GENOMIC DNA]</scope>
    <source>
        <strain evidence="1 2">CBS 6039</strain>
    </source>
</reference>